<accession>A0A9N9QUD2</accession>
<reference evidence="1" key="2">
    <citation type="submission" date="2022-10" db="EMBL/GenBank/DDBJ databases">
        <authorList>
            <consortium name="ENA_rothamsted_submissions"/>
            <consortium name="culmorum"/>
            <person name="King R."/>
        </authorList>
    </citation>
    <scope>NUCLEOTIDE SEQUENCE</scope>
</reference>
<sequence length="170" mass="17828">MNNISTAKFDESENGPARVEVYYFERGPDEYLATSEAGAAPPAAAAACERWARRGARLPAPLPAAGRLLCAVPLALLVALERCALTIARDAVTGVVQTASDYALKPALTLAFNALLQPPLAFAANVGRALRGALRPLALALGDATRPVAALLREMRLVAVHCDRGRAADV</sequence>
<gene>
    <name evidence="1" type="ORF">DIATSA_LOCUS1674</name>
</gene>
<name>A0A9N9QUD2_9NEOP</name>
<dbReference type="EMBL" id="OU893342">
    <property type="protein sequence ID" value="CAG9783507.1"/>
    <property type="molecule type" value="Genomic_DNA"/>
</dbReference>
<organism evidence="1 2">
    <name type="scientific">Diatraea saccharalis</name>
    <name type="common">sugarcane borer</name>
    <dbReference type="NCBI Taxonomy" id="40085"/>
    <lineage>
        <taxon>Eukaryota</taxon>
        <taxon>Metazoa</taxon>
        <taxon>Ecdysozoa</taxon>
        <taxon>Arthropoda</taxon>
        <taxon>Hexapoda</taxon>
        <taxon>Insecta</taxon>
        <taxon>Pterygota</taxon>
        <taxon>Neoptera</taxon>
        <taxon>Endopterygota</taxon>
        <taxon>Lepidoptera</taxon>
        <taxon>Glossata</taxon>
        <taxon>Ditrysia</taxon>
        <taxon>Pyraloidea</taxon>
        <taxon>Crambidae</taxon>
        <taxon>Crambinae</taxon>
        <taxon>Diatraea</taxon>
    </lineage>
</organism>
<protein>
    <submittedName>
        <fullName evidence="1">Uncharacterized protein</fullName>
    </submittedName>
</protein>
<evidence type="ECO:0000313" key="2">
    <source>
        <dbReference type="Proteomes" id="UP001153714"/>
    </source>
</evidence>
<dbReference type="AlphaFoldDB" id="A0A9N9QUD2"/>
<proteinExistence type="predicted"/>
<keyword evidence="2" id="KW-1185">Reference proteome</keyword>
<dbReference type="OrthoDB" id="10045204at2759"/>
<reference evidence="1" key="1">
    <citation type="submission" date="2021-12" db="EMBL/GenBank/DDBJ databases">
        <authorList>
            <person name="King R."/>
        </authorList>
    </citation>
    <scope>NUCLEOTIDE SEQUENCE</scope>
</reference>
<evidence type="ECO:0000313" key="1">
    <source>
        <dbReference type="EMBL" id="CAG9783507.1"/>
    </source>
</evidence>
<dbReference type="Proteomes" id="UP001153714">
    <property type="component" value="Chromosome 11"/>
</dbReference>